<dbReference type="InterPro" id="IPR000073">
    <property type="entry name" value="AB_hydrolase_1"/>
</dbReference>
<feature type="domain" description="AB hydrolase-1" evidence="3">
    <location>
        <begin position="47"/>
        <end position="157"/>
    </location>
</feature>
<evidence type="ECO:0000256" key="1">
    <source>
        <dbReference type="ARBA" id="ARBA00022801"/>
    </source>
</evidence>
<keyword evidence="1" id="KW-0378">Hydrolase</keyword>
<accession>A0A9W4USN3</accession>
<evidence type="ECO:0000259" key="3">
    <source>
        <dbReference type="Pfam" id="PF00561"/>
    </source>
</evidence>
<sequence>MSQIKASSNLPPLPLPDGVTSQYVYCPSSGLKVHYLESGYDPSNQKPLLLLIHGFPELAFSWREVMAPLASAGYHVVAFDQRGYGRTTGWDDSTYTKTDFSQFNYSNLVRDVVVFVAALGHTSVRCVIGHDFGAVTAGYCALMRPDLFTSVITMSHPFKPVPTLPFGLAHSSTSIDSSSESQPADIHKELAQLPEPRKHYKWYNATAVAALQWSVPSQGLKELLRGYFHVKSADYAPNKPHKLESWTAPELAKMPHYYILPLYSSMPEAIANLMRTEDASKTLSWLSDDDLNVYVQEWSRTGFQGGLNWYRVSTDPEKTRDMALFAGKKIECPSFFLSGKSDWGNYQEPGVLEGLGDACRDFRGVKFIEGAGHWVMHEKPKEVVDGVLEFLSGL</sequence>
<dbReference type="InterPro" id="IPR029058">
    <property type="entry name" value="AB_hydrolase_fold"/>
</dbReference>
<gene>
    <name evidence="4" type="ORF">PDIGIT_LOCUS13939</name>
</gene>
<dbReference type="Proteomes" id="UP001152607">
    <property type="component" value="Unassembled WGS sequence"/>
</dbReference>
<dbReference type="GO" id="GO:0016787">
    <property type="term" value="F:hydrolase activity"/>
    <property type="evidence" value="ECO:0007669"/>
    <property type="project" value="UniProtKB-KW"/>
</dbReference>
<comment type="similarity">
    <text evidence="2">Belongs to the AB hydrolase superfamily. Epoxide hydrolase family.</text>
</comment>
<proteinExistence type="inferred from homology"/>
<reference evidence="4" key="1">
    <citation type="submission" date="2023-01" db="EMBL/GenBank/DDBJ databases">
        <authorList>
            <person name="Van Ghelder C."/>
            <person name="Rancurel C."/>
        </authorList>
    </citation>
    <scope>NUCLEOTIDE SEQUENCE</scope>
    <source>
        <strain evidence="4">CNCM I-4278</strain>
    </source>
</reference>
<dbReference type="AlphaFoldDB" id="A0A9W4USN3"/>
<dbReference type="SUPFAM" id="SSF53474">
    <property type="entry name" value="alpha/beta-Hydrolases"/>
    <property type="match status" value="1"/>
</dbReference>
<organism evidence="4 5">
    <name type="scientific">Periconia digitata</name>
    <dbReference type="NCBI Taxonomy" id="1303443"/>
    <lineage>
        <taxon>Eukaryota</taxon>
        <taxon>Fungi</taxon>
        <taxon>Dikarya</taxon>
        <taxon>Ascomycota</taxon>
        <taxon>Pezizomycotina</taxon>
        <taxon>Dothideomycetes</taxon>
        <taxon>Pleosporomycetidae</taxon>
        <taxon>Pleosporales</taxon>
        <taxon>Massarineae</taxon>
        <taxon>Periconiaceae</taxon>
        <taxon>Periconia</taxon>
    </lineage>
</organism>
<dbReference type="PRINTS" id="PR00412">
    <property type="entry name" value="EPOXHYDRLASE"/>
</dbReference>
<protein>
    <recommendedName>
        <fullName evidence="3">AB hydrolase-1 domain-containing protein</fullName>
    </recommendedName>
</protein>
<keyword evidence="5" id="KW-1185">Reference proteome</keyword>
<dbReference type="Pfam" id="PF00561">
    <property type="entry name" value="Abhydrolase_1"/>
    <property type="match status" value="1"/>
</dbReference>
<evidence type="ECO:0000313" key="4">
    <source>
        <dbReference type="EMBL" id="CAI6340754.1"/>
    </source>
</evidence>
<evidence type="ECO:0000256" key="2">
    <source>
        <dbReference type="ARBA" id="ARBA00038334"/>
    </source>
</evidence>
<dbReference type="Gene3D" id="3.40.50.1820">
    <property type="entry name" value="alpha/beta hydrolase"/>
    <property type="match status" value="1"/>
</dbReference>
<dbReference type="PANTHER" id="PTHR43329">
    <property type="entry name" value="EPOXIDE HYDROLASE"/>
    <property type="match status" value="1"/>
</dbReference>
<dbReference type="EMBL" id="CAOQHR010000011">
    <property type="protein sequence ID" value="CAI6340754.1"/>
    <property type="molecule type" value="Genomic_DNA"/>
</dbReference>
<dbReference type="OrthoDB" id="408373at2759"/>
<evidence type="ECO:0000313" key="5">
    <source>
        <dbReference type="Proteomes" id="UP001152607"/>
    </source>
</evidence>
<dbReference type="InterPro" id="IPR000639">
    <property type="entry name" value="Epox_hydrolase-like"/>
</dbReference>
<comment type="caution">
    <text evidence="4">The sequence shown here is derived from an EMBL/GenBank/DDBJ whole genome shotgun (WGS) entry which is preliminary data.</text>
</comment>
<name>A0A9W4USN3_9PLEO</name>